<dbReference type="Proteomes" id="UP000777482">
    <property type="component" value="Unassembled WGS sequence"/>
</dbReference>
<proteinExistence type="predicted"/>
<comment type="caution">
    <text evidence="2">The sequence shown here is derived from an EMBL/GenBank/DDBJ whole genome shotgun (WGS) entry which is preliminary data.</text>
</comment>
<feature type="compositionally biased region" description="Gly residues" evidence="1">
    <location>
        <begin position="267"/>
        <end position="276"/>
    </location>
</feature>
<feature type="compositionally biased region" description="Low complexity" evidence="1">
    <location>
        <begin position="160"/>
        <end position="176"/>
    </location>
</feature>
<evidence type="ECO:0000313" key="3">
    <source>
        <dbReference type="Proteomes" id="UP000777482"/>
    </source>
</evidence>
<feature type="compositionally biased region" description="Low complexity" evidence="1">
    <location>
        <begin position="74"/>
        <end position="90"/>
    </location>
</feature>
<feature type="region of interest" description="Disordered" evidence="1">
    <location>
        <begin position="147"/>
        <end position="191"/>
    </location>
</feature>
<feature type="compositionally biased region" description="Low complexity" evidence="1">
    <location>
        <begin position="219"/>
        <end position="238"/>
    </location>
</feature>
<accession>A0A9P7B2T1</accession>
<feature type="region of interest" description="Disordered" evidence="1">
    <location>
        <begin position="318"/>
        <end position="337"/>
    </location>
</feature>
<reference evidence="2 3" key="1">
    <citation type="submission" date="2020-11" db="EMBL/GenBank/DDBJ databases">
        <title>Kefir isolates.</title>
        <authorList>
            <person name="Marcisauskas S."/>
            <person name="Kim Y."/>
            <person name="Blasche S."/>
        </authorList>
    </citation>
    <scope>NUCLEOTIDE SEQUENCE [LARGE SCALE GENOMIC DNA]</scope>
    <source>
        <strain evidence="2 3">KR</strain>
    </source>
</reference>
<evidence type="ECO:0000313" key="2">
    <source>
        <dbReference type="EMBL" id="KAG0655407.1"/>
    </source>
</evidence>
<dbReference type="AlphaFoldDB" id="A0A9P7B2T1"/>
<name>A0A9P7B2T1_RHOMI</name>
<keyword evidence="3" id="KW-1185">Reference proteome</keyword>
<protein>
    <submittedName>
        <fullName evidence="2">Uncharacterized protein</fullName>
    </submittedName>
</protein>
<organism evidence="2 3">
    <name type="scientific">Rhodotorula mucilaginosa</name>
    <name type="common">Yeast</name>
    <name type="synonym">Rhodotorula rubra</name>
    <dbReference type="NCBI Taxonomy" id="5537"/>
    <lineage>
        <taxon>Eukaryota</taxon>
        <taxon>Fungi</taxon>
        <taxon>Dikarya</taxon>
        <taxon>Basidiomycota</taxon>
        <taxon>Pucciniomycotina</taxon>
        <taxon>Microbotryomycetes</taxon>
        <taxon>Sporidiobolales</taxon>
        <taxon>Sporidiobolaceae</taxon>
        <taxon>Rhodotorula</taxon>
    </lineage>
</organism>
<sequence length="337" mass="35508">MRRRNRRLGELGTVWVETGSRGWIRLVVVLRHVAWRDALLASTPTDYLHPPTHDFSSSPSRAPASTKPQRHPRSGSSPGGSSLVSPSPIGTGSNGPYTPWQEVDAGHALPFPLRFIRFSLARFGNGSRSGCDVDGDAAVVSSGFGAPQQQQQYGHHHAGSDSSSPSDAYSTPASSPLAIKPPRSVSTAGTGAAGRELTLSVSLGANLSGYLGAESSYQYQQFDQPQSSQPQPVYEQQSHFPAFGSPTSDADMMHGIRKSFSTTGIANGPGGGGGNSAGWNGHPLPSRPSNELAAGHDWPVDGAETMGSRQVRHHAGTGLQGAALGGGGELEWRRRDW</sequence>
<evidence type="ECO:0000256" key="1">
    <source>
        <dbReference type="SAM" id="MobiDB-lite"/>
    </source>
</evidence>
<gene>
    <name evidence="2" type="ORF">C6P46_001004</name>
</gene>
<feature type="region of interest" description="Disordered" evidence="1">
    <location>
        <begin position="219"/>
        <end position="295"/>
    </location>
</feature>
<dbReference type="EMBL" id="PUHQ01000121">
    <property type="protein sequence ID" value="KAG0655407.1"/>
    <property type="molecule type" value="Genomic_DNA"/>
</dbReference>
<feature type="region of interest" description="Disordered" evidence="1">
    <location>
        <begin position="46"/>
        <end position="99"/>
    </location>
</feature>